<proteinExistence type="inferred from homology"/>
<dbReference type="InterPro" id="IPR000850">
    <property type="entry name" value="Adenylat/UMP-CMP_kin"/>
</dbReference>
<evidence type="ECO:0000256" key="3">
    <source>
        <dbReference type="ARBA" id="ARBA00022777"/>
    </source>
</evidence>
<keyword evidence="1 4" id="KW-0808">Transferase</keyword>
<dbReference type="HAMAP" id="MF_00235">
    <property type="entry name" value="Adenylate_kinase_Adk"/>
    <property type="match status" value="1"/>
</dbReference>
<dbReference type="InterPro" id="IPR006259">
    <property type="entry name" value="Adenyl_kin_sub"/>
</dbReference>
<evidence type="ECO:0000313" key="5">
    <source>
        <dbReference type="EMBL" id="CAD9536573.1"/>
    </source>
</evidence>
<reference evidence="5" key="1">
    <citation type="submission" date="2021-01" db="EMBL/GenBank/DDBJ databases">
        <authorList>
            <person name="Corre E."/>
            <person name="Pelletier E."/>
            <person name="Niang G."/>
            <person name="Scheremetjew M."/>
            <person name="Finn R."/>
            <person name="Kale V."/>
            <person name="Holt S."/>
            <person name="Cochrane G."/>
            <person name="Meng A."/>
            <person name="Brown T."/>
            <person name="Cohen L."/>
        </authorList>
    </citation>
    <scope>NUCLEOTIDE SEQUENCE</scope>
    <source>
        <strain evidence="5">RCC3387</strain>
    </source>
</reference>
<sequence length="292" mass="31528">MEEAARDFRTVRAEFGGLATLSKPDLVAIFKEVDAKHFTDENTAALFDAAGLAQADTIEVDDLLGWVFGVVPQEAAKTAAAQAPAAGPIVVIAGPPAAGKGTQCEKIKERYGYVHVSTGDILRENVEKGTELGKEAKAYMDGGKLVPSSLIVNLVKDRLGQPDIVEKGCLLDGFPRAPDQAQAMAEAGLKVQRFVLIQVPDDDLVSRGVGRRLDPETGSIYHLTFKPPPPEIVDRLVHRSDDHEEKIRTRLATYHSQIGDIQPYFQDCEVVVNGTEKPDAVFANISASLDAL</sequence>
<dbReference type="InterPro" id="IPR033690">
    <property type="entry name" value="Adenylat_kinase_CS"/>
</dbReference>
<dbReference type="PROSITE" id="PS00113">
    <property type="entry name" value="ADENYLATE_KINASE"/>
    <property type="match status" value="1"/>
</dbReference>
<evidence type="ECO:0008006" key="6">
    <source>
        <dbReference type="Google" id="ProtNLM"/>
    </source>
</evidence>
<dbReference type="PRINTS" id="PR00094">
    <property type="entry name" value="ADENYLTKNASE"/>
</dbReference>
<dbReference type="GO" id="GO:0005524">
    <property type="term" value="F:ATP binding"/>
    <property type="evidence" value="ECO:0007669"/>
    <property type="project" value="InterPro"/>
</dbReference>
<keyword evidence="3 4" id="KW-0418">Kinase</keyword>
<evidence type="ECO:0000256" key="4">
    <source>
        <dbReference type="RuleBase" id="RU003330"/>
    </source>
</evidence>
<accession>A0A7S2J4R8</accession>
<name>A0A7S2J4R8_9DINO</name>
<dbReference type="SUPFAM" id="SSF52540">
    <property type="entry name" value="P-loop containing nucleoside triphosphate hydrolases"/>
    <property type="match status" value="1"/>
</dbReference>
<dbReference type="AlphaFoldDB" id="A0A7S2J4R8"/>
<dbReference type="GO" id="GO:0004017">
    <property type="term" value="F:AMP kinase activity"/>
    <property type="evidence" value="ECO:0007669"/>
    <property type="project" value="InterPro"/>
</dbReference>
<dbReference type="PANTHER" id="PTHR23359">
    <property type="entry name" value="NUCLEOTIDE KINASE"/>
    <property type="match status" value="1"/>
</dbReference>
<evidence type="ECO:0000256" key="1">
    <source>
        <dbReference type="ARBA" id="ARBA00022679"/>
    </source>
</evidence>
<evidence type="ECO:0000256" key="2">
    <source>
        <dbReference type="ARBA" id="ARBA00022741"/>
    </source>
</evidence>
<dbReference type="EMBL" id="HBGW01022703">
    <property type="protein sequence ID" value="CAD9536573.1"/>
    <property type="molecule type" value="Transcribed_RNA"/>
</dbReference>
<dbReference type="Gene3D" id="3.40.50.300">
    <property type="entry name" value="P-loop containing nucleotide triphosphate hydrolases"/>
    <property type="match status" value="1"/>
</dbReference>
<dbReference type="Pfam" id="PF00406">
    <property type="entry name" value="ADK"/>
    <property type="match status" value="1"/>
</dbReference>
<protein>
    <recommendedName>
        <fullName evidence="6">Adenylate kinase active site lid domain-containing protein</fullName>
    </recommendedName>
</protein>
<keyword evidence="2" id="KW-0547">Nucleotide-binding</keyword>
<gene>
    <name evidence="5" type="ORF">BRAN1462_LOCUS14401</name>
</gene>
<dbReference type="InterPro" id="IPR027417">
    <property type="entry name" value="P-loop_NTPase"/>
</dbReference>
<comment type="similarity">
    <text evidence="4">Belongs to the adenylate kinase family.</text>
</comment>
<dbReference type="CDD" id="cd01428">
    <property type="entry name" value="ADK"/>
    <property type="match status" value="1"/>
</dbReference>
<dbReference type="NCBIfam" id="TIGR01351">
    <property type="entry name" value="adk"/>
    <property type="match status" value="1"/>
</dbReference>
<organism evidence="5">
    <name type="scientific">Zooxanthella nutricula</name>
    <dbReference type="NCBI Taxonomy" id="1333877"/>
    <lineage>
        <taxon>Eukaryota</taxon>
        <taxon>Sar</taxon>
        <taxon>Alveolata</taxon>
        <taxon>Dinophyceae</taxon>
        <taxon>Peridiniales</taxon>
        <taxon>Peridiniales incertae sedis</taxon>
        <taxon>Zooxanthella</taxon>
    </lineage>
</organism>